<feature type="domain" description="CENP-V/GFA" evidence="4">
    <location>
        <begin position="9"/>
        <end position="121"/>
    </location>
</feature>
<keyword evidence="3" id="KW-0862">Zinc</keyword>
<evidence type="ECO:0000313" key="5">
    <source>
        <dbReference type="EMBL" id="KAJ1645908.1"/>
    </source>
</evidence>
<dbReference type="InterPro" id="IPR011057">
    <property type="entry name" value="Mss4-like_sf"/>
</dbReference>
<gene>
    <name evidence="5" type="ORF">LPJ64_002569</name>
</gene>
<evidence type="ECO:0000256" key="1">
    <source>
        <dbReference type="ARBA" id="ARBA00005495"/>
    </source>
</evidence>
<reference evidence="5" key="1">
    <citation type="submission" date="2022-07" db="EMBL/GenBank/DDBJ databases">
        <title>Phylogenomic reconstructions and comparative analyses of Kickxellomycotina fungi.</title>
        <authorList>
            <person name="Reynolds N.K."/>
            <person name="Stajich J.E."/>
            <person name="Barry K."/>
            <person name="Grigoriev I.V."/>
            <person name="Crous P."/>
            <person name="Smith M.E."/>
        </authorList>
    </citation>
    <scope>NUCLEOTIDE SEQUENCE</scope>
    <source>
        <strain evidence="5">NBRC 105413</strain>
    </source>
</reference>
<sequence>MSSFDLATHQGHCHCKAVQWEIQAPRKLSIDECNCSICDLNGFQHIIVPKSRFTLKTGKNNITTYTFNSHIAQHYFCKTCGIESFYIPRSNPDGYSINFRCLERENVDEFEIVPFDGKNWEKNAGKLSHLSKE</sequence>
<comment type="similarity">
    <text evidence="1">Belongs to the Gfa family.</text>
</comment>
<dbReference type="InterPro" id="IPR052355">
    <property type="entry name" value="CENP-V-like"/>
</dbReference>
<dbReference type="Gene3D" id="2.170.150.70">
    <property type="match status" value="1"/>
</dbReference>
<dbReference type="GO" id="GO:0046872">
    <property type="term" value="F:metal ion binding"/>
    <property type="evidence" value="ECO:0007669"/>
    <property type="project" value="UniProtKB-KW"/>
</dbReference>
<evidence type="ECO:0000256" key="2">
    <source>
        <dbReference type="ARBA" id="ARBA00022723"/>
    </source>
</evidence>
<keyword evidence="6" id="KW-1185">Reference proteome</keyword>
<organism evidence="5 6">
    <name type="scientific">Coemansia asiatica</name>
    <dbReference type="NCBI Taxonomy" id="1052880"/>
    <lineage>
        <taxon>Eukaryota</taxon>
        <taxon>Fungi</taxon>
        <taxon>Fungi incertae sedis</taxon>
        <taxon>Zoopagomycota</taxon>
        <taxon>Kickxellomycotina</taxon>
        <taxon>Kickxellomycetes</taxon>
        <taxon>Kickxellales</taxon>
        <taxon>Kickxellaceae</taxon>
        <taxon>Coemansia</taxon>
    </lineage>
</organism>
<proteinExistence type="inferred from homology"/>
<dbReference type="PROSITE" id="PS51891">
    <property type="entry name" value="CENP_V_GFA"/>
    <property type="match status" value="1"/>
</dbReference>
<evidence type="ECO:0000259" key="4">
    <source>
        <dbReference type="PROSITE" id="PS51891"/>
    </source>
</evidence>
<dbReference type="SUPFAM" id="SSF51316">
    <property type="entry name" value="Mss4-like"/>
    <property type="match status" value="1"/>
</dbReference>
<dbReference type="EMBL" id="JANBOH010000084">
    <property type="protein sequence ID" value="KAJ1645908.1"/>
    <property type="molecule type" value="Genomic_DNA"/>
</dbReference>
<name>A0A9W7XMR3_9FUNG</name>
<accession>A0A9W7XMR3</accession>
<keyword evidence="2" id="KW-0479">Metal-binding</keyword>
<comment type="caution">
    <text evidence="5">The sequence shown here is derived from an EMBL/GenBank/DDBJ whole genome shotgun (WGS) entry which is preliminary data.</text>
</comment>
<protein>
    <recommendedName>
        <fullName evidence="4">CENP-V/GFA domain-containing protein</fullName>
    </recommendedName>
</protein>
<dbReference type="GO" id="GO:0016846">
    <property type="term" value="F:carbon-sulfur lyase activity"/>
    <property type="evidence" value="ECO:0007669"/>
    <property type="project" value="InterPro"/>
</dbReference>
<dbReference type="Pfam" id="PF04828">
    <property type="entry name" value="GFA"/>
    <property type="match status" value="1"/>
</dbReference>
<evidence type="ECO:0000313" key="6">
    <source>
        <dbReference type="Proteomes" id="UP001145021"/>
    </source>
</evidence>
<evidence type="ECO:0000256" key="3">
    <source>
        <dbReference type="ARBA" id="ARBA00022833"/>
    </source>
</evidence>
<dbReference type="AlphaFoldDB" id="A0A9W7XMR3"/>
<dbReference type="Proteomes" id="UP001145021">
    <property type="component" value="Unassembled WGS sequence"/>
</dbReference>
<dbReference type="InterPro" id="IPR006913">
    <property type="entry name" value="CENP-V/GFA"/>
</dbReference>
<dbReference type="PANTHER" id="PTHR28620">
    <property type="entry name" value="CENTROMERE PROTEIN V"/>
    <property type="match status" value="1"/>
</dbReference>
<dbReference type="PANTHER" id="PTHR28620:SF1">
    <property type="entry name" value="CENP-V_GFA DOMAIN-CONTAINING PROTEIN"/>
    <property type="match status" value="1"/>
</dbReference>